<organism evidence="2 3">
    <name type="scientific">Wenxinia saemankumensis</name>
    <dbReference type="NCBI Taxonomy" id="1447782"/>
    <lineage>
        <taxon>Bacteria</taxon>
        <taxon>Pseudomonadati</taxon>
        <taxon>Pseudomonadota</taxon>
        <taxon>Alphaproteobacteria</taxon>
        <taxon>Rhodobacterales</taxon>
        <taxon>Roseobacteraceae</taxon>
        <taxon>Wenxinia</taxon>
    </lineage>
</organism>
<protein>
    <recommendedName>
        <fullName evidence="4">TraB family protein</fullName>
    </recommendedName>
</protein>
<reference evidence="2 3" key="1">
    <citation type="submission" date="2016-11" db="EMBL/GenBank/DDBJ databases">
        <authorList>
            <person name="Jaros S."/>
            <person name="Januszkiewicz K."/>
            <person name="Wedrychowicz H."/>
        </authorList>
    </citation>
    <scope>NUCLEOTIDE SEQUENCE [LARGE SCALE GENOMIC DNA]</scope>
    <source>
        <strain evidence="2 3">DSM 100565</strain>
    </source>
</reference>
<evidence type="ECO:0000313" key="3">
    <source>
        <dbReference type="Proteomes" id="UP000184292"/>
    </source>
</evidence>
<feature type="chain" id="PRO_5011979843" description="TraB family protein" evidence="1">
    <location>
        <begin position="22"/>
        <end position="331"/>
    </location>
</feature>
<dbReference type="InterPro" id="IPR002816">
    <property type="entry name" value="TraB/PrgY/GumN_fam"/>
</dbReference>
<dbReference type="STRING" id="1447782.SAMN05444417_0870"/>
<dbReference type="Proteomes" id="UP000184292">
    <property type="component" value="Unassembled WGS sequence"/>
</dbReference>
<keyword evidence="1" id="KW-0732">Signal</keyword>
<name>A0A1M6BV98_9RHOB</name>
<dbReference type="PANTHER" id="PTHR40590:SF1">
    <property type="entry name" value="CYTOPLASMIC PROTEIN"/>
    <property type="match status" value="1"/>
</dbReference>
<dbReference type="PANTHER" id="PTHR40590">
    <property type="entry name" value="CYTOPLASMIC PROTEIN-RELATED"/>
    <property type="match status" value="1"/>
</dbReference>
<dbReference type="AlphaFoldDB" id="A0A1M6BV98"/>
<keyword evidence="3" id="KW-1185">Reference proteome</keyword>
<dbReference type="EMBL" id="FQYO01000002">
    <property type="protein sequence ID" value="SHI52722.1"/>
    <property type="molecule type" value="Genomic_DNA"/>
</dbReference>
<dbReference type="CDD" id="cd14789">
    <property type="entry name" value="Tiki"/>
    <property type="match status" value="1"/>
</dbReference>
<dbReference type="InterPro" id="IPR047111">
    <property type="entry name" value="YbaP-like"/>
</dbReference>
<evidence type="ECO:0008006" key="4">
    <source>
        <dbReference type="Google" id="ProtNLM"/>
    </source>
</evidence>
<gene>
    <name evidence="2" type="ORF">SAMN05444417_0870</name>
</gene>
<evidence type="ECO:0000313" key="2">
    <source>
        <dbReference type="EMBL" id="SHI52722.1"/>
    </source>
</evidence>
<accession>A0A1M6BV98</accession>
<dbReference type="RefSeq" id="WP_073326611.1">
    <property type="nucleotide sequence ID" value="NZ_FQYO01000002.1"/>
</dbReference>
<proteinExistence type="predicted"/>
<evidence type="ECO:0000256" key="1">
    <source>
        <dbReference type="SAM" id="SignalP"/>
    </source>
</evidence>
<sequence length="331" mass="35105">MRLAPLALALIGALLPGLAAAHCGATSLLDRLPDERRAALEAEAAATPYGAGLVWEAVRGEDRAVILGTLHVPDPRHEALLARVADEIASAERVLVEISREDEALMIEEIAADPSIMYLSDGPALPDLLPADLWEDVQVVLRARQIPVFMGAKFRPWALMTALAIPTCAMEGVMSGGLGLDHRVMAAAAEAGVPVASIESRRTLVDLFDEAGIEAEIALLRTALVDPVIQEEMYVATVEEYFAGNTALVLRVGEAALDFVPDLGGPEAEAANALFEELMLDRRNIAWSARLDAETDGADALFVAVGAAHLPGEAGLLALMEADGWTVRPLD</sequence>
<dbReference type="Pfam" id="PF01963">
    <property type="entry name" value="TraB_PrgY_gumN"/>
    <property type="match status" value="1"/>
</dbReference>
<feature type="signal peptide" evidence="1">
    <location>
        <begin position="1"/>
        <end position="21"/>
    </location>
</feature>